<dbReference type="PANTHER" id="PTHR13068">
    <property type="entry name" value="CGI-12 PROTEIN-RELATED"/>
    <property type="match status" value="1"/>
</dbReference>
<comment type="similarity">
    <text evidence="1">Belongs to the mTERF family.</text>
</comment>
<name>A0AAD3SC82_NEPGR</name>
<organism evidence="4 5">
    <name type="scientific">Nepenthes gracilis</name>
    <name type="common">Slender pitcher plant</name>
    <dbReference type="NCBI Taxonomy" id="150966"/>
    <lineage>
        <taxon>Eukaryota</taxon>
        <taxon>Viridiplantae</taxon>
        <taxon>Streptophyta</taxon>
        <taxon>Embryophyta</taxon>
        <taxon>Tracheophyta</taxon>
        <taxon>Spermatophyta</taxon>
        <taxon>Magnoliopsida</taxon>
        <taxon>eudicotyledons</taxon>
        <taxon>Gunneridae</taxon>
        <taxon>Pentapetalae</taxon>
        <taxon>Caryophyllales</taxon>
        <taxon>Nepenthaceae</taxon>
        <taxon>Nepenthes</taxon>
    </lineage>
</organism>
<dbReference type="SMART" id="SM00733">
    <property type="entry name" value="Mterf"/>
    <property type="match status" value="5"/>
</dbReference>
<keyword evidence="2" id="KW-0804">Transcription</keyword>
<dbReference type="GO" id="GO:0006353">
    <property type="term" value="P:DNA-templated transcription termination"/>
    <property type="evidence" value="ECO:0007669"/>
    <property type="project" value="UniProtKB-KW"/>
</dbReference>
<protein>
    <recommendedName>
        <fullName evidence="6">Transcription termination factor MTEF18, mitochondrial-like</fullName>
    </recommendedName>
</protein>
<evidence type="ECO:0000256" key="3">
    <source>
        <dbReference type="ARBA" id="ARBA00022946"/>
    </source>
</evidence>
<keyword evidence="5" id="KW-1185">Reference proteome</keyword>
<dbReference type="EMBL" id="BSYO01000008">
    <property type="protein sequence ID" value="GMH08199.1"/>
    <property type="molecule type" value="Genomic_DNA"/>
</dbReference>
<dbReference type="Pfam" id="PF02536">
    <property type="entry name" value="mTERF"/>
    <property type="match status" value="1"/>
</dbReference>
<comment type="caution">
    <text evidence="4">The sequence shown here is derived from an EMBL/GenBank/DDBJ whole genome shotgun (WGS) entry which is preliminary data.</text>
</comment>
<keyword evidence="2" id="KW-0805">Transcription regulation</keyword>
<keyword evidence="2" id="KW-0806">Transcription termination</keyword>
<dbReference type="FunFam" id="1.25.70.10:FF:000014">
    <property type="entry name" value="Transcription termination factor MTEF18, mitochondrial"/>
    <property type="match status" value="1"/>
</dbReference>
<keyword evidence="3" id="KW-0809">Transit peptide</keyword>
<evidence type="ECO:0000313" key="5">
    <source>
        <dbReference type="Proteomes" id="UP001279734"/>
    </source>
</evidence>
<evidence type="ECO:0000256" key="1">
    <source>
        <dbReference type="ARBA" id="ARBA00007692"/>
    </source>
</evidence>
<dbReference type="InterPro" id="IPR038538">
    <property type="entry name" value="MTERF_sf"/>
</dbReference>
<dbReference type="Proteomes" id="UP001279734">
    <property type="component" value="Unassembled WGS sequence"/>
</dbReference>
<evidence type="ECO:0000256" key="2">
    <source>
        <dbReference type="ARBA" id="ARBA00022472"/>
    </source>
</evidence>
<evidence type="ECO:0000313" key="4">
    <source>
        <dbReference type="EMBL" id="GMH08199.1"/>
    </source>
</evidence>
<dbReference type="InterPro" id="IPR003690">
    <property type="entry name" value="MTERF"/>
</dbReference>
<sequence>MTRWRKLVELPILGWISYQMSANSLMSLKYTMLGNTGRCKIAPNHRYYGRKALATEINRNLDETSTSNRENVSRVSRAVIREAQAALLDYLHSTRSFQFMDAEHISRNSPNFLRKLLGKVENEPNTTRSLARFFRYHPVNEFEPFFESIGLDASEFIPLLPRDLMFLSDDVNMLENYHVLCDYGIPRNRIGKIYKEATEVFRYDYGVLQSKLQAYEGLGLSQSTVAMVVCSSPYLLFGDVNEDFRQVLGLLNCLGFECDWFQGHLLVENSYNWRQIFELLCMLSDLGCSKEQLGSLISQHPELLFERTGSRTFSVIGFLVKFGSTKNDIYSMFLRFPQIPIDKFVWNLRNGFHFLAEIEMDVEDVGKIISSHAALLGSCSLKKTNSLLANLNIGKKRLSRAIKDNTDVLKNWVIGAKVKKLPSDGVEERSRIRKIEFLRNIGFAENSKEMAKALKVFRGKGLEIQERFDCLVKAGLDRKDVVRMVKVSPQILNQTKEVIEKKIDFLVNGLGYPITSLVAFPSYISYTIQRVKLRHSMYQWLNERGTATSGLALSTIMACTDKIFMRTYVNQHPKGPKVWQELKTKIYSV</sequence>
<dbReference type="Gene3D" id="1.25.70.10">
    <property type="entry name" value="Transcription termination factor 3, mitochondrial"/>
    <property type="match status" value="3"/>
</dbReference>
<evidence type="ECO:0008006" key="6">
    <source>
        <dbReference type="Google" id="ProtNLM"/>
    </source>
</evidence>
<dbReference type="GO" id="GO:0003676">
    <property type="term" value="F:nucleic acid binding"/>
    <property type="evidence" value="ECO:0007669"/>
    <property type="project" value="InterPro"/>
</dbReference>
<dbReference type="PANTHER" id="PTHR13068:SF38">
    <property type="entry name" value="TRANSCRIPTION TERMINATION FACTOR FAMILY PROTEIN"/>
    <property type="match status" value="1"/>
</dbReference>
<proteinExistence type="inferred from homology"/>
<accession>A0AAD3SC82</accession>
<gene>
    <name evidence="4" type="ORF">Nepgr_010039</name>
</gene>
<dbReference type="AlphaFoldDB" id="A0AAD3SC82"/>
<reference evidence="4" key="1">
    <citation type="submission" date="2023-05" db="EMBL/GenBank/DDBJ databases">
        <title>Nepenthes gracilis genome sequencing.</title>
        <authorList>
            <person name="Fukushima K."/>
        </authorList>
    </citation>
    <scope>NUCLEOTIDE SEQUENCE</scope>
    <source>
        <strain evidence="4">SING2019-196</strain>
    </source>
</reference>
<dbReference type="FunFam" id="1.25.70.10:FF:000019">
    <property type="entry name" value="mTERF family protein"/>
    <property type="match status" value="1"/>
</dbReference>